<dbReference type="GO" id="GO:0005524">
    <property type="term" value="F:ATP binding"/>
    <property type="evidence" value="ECO:0007669"/>
    <property type="project" value="UniProtKB-UniRule"/>
</dbReference>
<evidence type="ECO:0000256" key="1">
    <source>
        <dbReference type="PROSITE-ProRule" id="PRU10141"/>
    </source>
</evidence>
<evidence type="ECO:0000313" key="4">
    <source>
        <dbReference type="EMBL" id="KAF0561619.1"/>
    </source>
</evidence>
<accession>A0A8H4B557</accession>
<dbReference type="AlphaFoldDB" id="A0A8H4B557"/>
<dbReference type="InterPro" id="IPR000719">
    <property type="entry name" value="Prot_kinase_dom"/>
</dbReference>
<evidence type="ECO:0000259" key="3">
    <source>
        <dbReference type="PROSITE" id="PS50011"/>
    </source>
</evidence>
<dbReference type="Gene3D" id="1.10.510.10">
    <property type="entry name" value="Transferase(Phosphotransferase) domain 1"/>
    <property type="match status" value="1"/>
</dbReference>
<feature type="coiled-coil region" evidence="2">
    <location>
        <begin position="452"/>
        <end position="479"/>
    </location>
</feature>
<keyword evidence="1" id="KW-0547">Nucleotide-binding</keyword>
<keyword evidence="4" id="KW-0418">Kinase</keyword>
<gene>
    <name evidence="4" type="ORF">F8M41_022533</name>
</gene>
<proteinExistence type="predicted"/>
<evidence type="ECO:0000313" key="5">
    <source>
        <dbReference type="Proteomes" id="UP000439903"/>
    </source>
</evidence>
<reference evidence="4 5" key="1">
    <citation type="journal article" date="2019" name="Environ. Microbiol.">
        <title>At the nexus of three kingdoms: the genome of the mycorrhizal fungus Gigaspora margarita provides insights into plant, endobacterial and fungal interactions.</title>
        <authorList>
            <person name="Venice F."/>
            <person name="Ghignone S."/>
            <person name="Salvioli di Fossalunga A."/>
            <person name="Amselem J."/>
            <person name="Novero M."/>
            <person name="Xianan X."/>
            <person name="Sedzielewska Toro K."/>
            <person name="Morin E."/>
            <person name="Lipzen A."/>
            <person name="Grigoriev I.V."/>
            <person name="Henrissat B."/>
            <person name="Martin F.M."/>
            <person name="Bonfante P."/>
        </authorList>
    </citation>
    <scope>NUCLEOTIDE SEQUENCE [LARGE SCALE GENOMIC DNA]</scope>
    <source>
        <strain evidence="4 5">BEG34</strain>
    </source>
</reference>
<dbReference type="Pfam" id="PF07714">
    <property type="entry name" value="PK_Tyr_Ser-Thr"/>
    <property type="match status" value="1"/>
</dbReference>
<keyword evidence="4" id="KW-0808">Transferase</keyword>
<keyword evidence="2" id="KW-0175">Coiled coil</keyword>
<keyword evidence="5" id="KW-1185">Reference proteome</keyword>
<comment type="caution">
    <text evidence="4">The sequence shown here is derived from an EMBL/GenBank/DDBJ whole genome shotgun (WGS) entry which is preliminary data.</text>
</comment>
<protein>
    <submittedName>
        <fullName evidence="4">Kinase-like protein</fullName>
    </submittedName>
</protein>
<dbReference type="OrthoDB" id="26722at2759"/>
<dbReference type="InterPro" id="IPR017441">
    <property type="entry name" value="Protein_kinase_ATP_BS"/>
</dbReference>
<dbReference type="Proteomes" id="UP000439903">
    <property type="component" value="Unassembled WGS sequence"/>
</dbReference>
<dbReference type="SUPFAM" id="SSF56112">
    <property type="entry name" value="Protein kinase-like (PK-like)"/>
    <property type="match status" value="1"/>
</dbReference>
<dbReference type="InterPro" id="IPR051681">
    <property type="entry name" value="Ser/Thr_Kinases-Pseudokinases"/>
</dbReference>
<dbReference type="GO" id="GO:0004674">
    <property type="term" value="F:protein serine/threonine kinase activity"/>
    <property type="evidence" value="ECO:0007669"/>
    <property type="project" value="TreeGrafter"/>
</dbReference>
<organism evidence="4 5">
    <name type="scientific">Gigaspora margarita</name>
    <dbReference type="NCBI Taxonomy" id="4874"/>
    <lineage>
        <taxon>Eukaryota</taxon>
        <taxon>Fungi</taxon>
        <taxon>Fungi incertae sedis</taxon>
        <taxon>Mucoromycota</taxon>
        <taxon>Glomeromycotina</taxon>
        <taxon>Glomeromycetes</taxon>
        <taxon>Diversisporales</taxon>
        <taxon>Gigasporaceae</taxon>
        <taxon>Gigaspora</taxon>
    </lineage>
</organism>
<dbReference type="EMBL" id="WTPW01000008">
    <property type="protein sequence ID" value="KAF0561619.1"/>
    <property type="molecule type" value="Genomic_DNA"/>
</dbReference>
<feature type="domain" description="Protein kinase" evidence="3">
    <location>
        <begin position="35"/>
        <end position="295"/>
    </location>
</feature>
<keyword evidence="1" id="KW-0067">ATP-binding</keyword>
<dbReference type="PANTHER" id="PTHR44329">
    <property type="entry name" value="SERINE/THREONINE-PROTEIN KINASE TNNI3K-RELATED"/>
    <property type="match status" value="1"/>
</dbReference>
<evidence type="ECO:0000256" key="2">
    <source>
        <dbReference type="SAM" id="Coils"/>
    </source>
</evidence>
<dbReference type="PROSITE" id="PS50011">
    <property type="entry name" value="PROTEIN_KINASE_DOM"/>
    <property type="match status" value="1"/>
</dbReference>
<name>A0A8H4B557_GIGMA</name>
<feature type="binding site" evidence="1">
    <location>
        <position position="62"/>
    </location>
    <ligand>
        <name>ATP</name>
        <dbReference type="ChEBI" id="CHEBI:30616"/>
    </ligand>
</feature>
<dbReference type="PROSITE" id="PS00107">
    <property type="entry name" value="PROTEIN_KINASE_ATP"/>
    <property type="match status" value="1"/>
</dbReference>
<dbReference type="InterPro" id="IPR011009">
    <property type="entry name" value="Kinase-like_dom_sf"/>
</dbReference>
<sequence>MEVETTTQKSLYEYSEKLESCLSDENIKSFKFSQFNNFELIGRGGFAIVFSAVFQETKYALKDLKVNLIIDDKMIKKIINEIKLLNKLNHPNINKFYGISRDPLSNNFALVLQFANGGNLRNYLLKKKQNGIYRIAWTDLIKISIDITNGLTYLHNINIIHRDLHSKNILINDGKALIADFGISKQLNDMTGSSSYTKGIPAYTDPQYLLYKLIDKRSDIYSLGVLFWELTSGIPPFHKLSLFEVVVKKILENQRENAIANTPQDFISLYEKCWSFSPGQRPTLHKILKQLKKLLNKTPVEFIVNHISNKQYINAIIVNNGHCTFTFEDLDKSTYLRDVRRRLSTEKDLLLGRQNVYFYDRLGEKISRDHENNYILEDILIPDGSDFSFYIESDLSTPSFPKIVQFLDLDKGRKFDDGIINTANNQAFTIKNLHEKDINIQNEYSINIGEISDEYVKAIEDALDDNKSVEEKRDALNEIGKEFGHFWMQDVKLGRMQIQIEEMTDSASTDGSIMYQQIVASSSRT</sequence>
<dbReference type="PRINTS" id="PR00109">
    <property type="entry name" value="TYRKINASE"/>
</dbReference>
<dbReference type="InterPro" id="IPR001245">
    <property type="entry name" value="Ser-Thr/Tyr_kinase_cat_dom"/>
</dbReference>